<evidence type="ECO:0000256" key="1">
    <source>
        <dbReference type="SAM" id="Coils"/>
    </source>
</evidence>
<comment type="caution">
    <text evidence="2">The sequence shown here is derived from an EMBL/GenBank/DDBJ whole genome shotgun (WGS) entry which is preliminary data.</text>
</comment>
<feature type="coiled-coil region" evidence="1">
    <location>
        <begin position="5"/>
        <end position="32"/>
    </location>
</feature>
<evidence type="ECO:0000313" key="3">
    <source>
        <dbReference type="Proteomes" id="UP001177140"/>
    </source>
</evidence>
<organism evidence="2 3">
    <name type="scientific">Papaver nudicaule</name>
    <name type="common">Iceland poppy</name>
    <dbReference type="NCBI Taxonomy" id="74823"/>
    <lineage>
        <taxon>Eukaryota</taxon>
        <taxon>Viridiplantae</taxon>
        <taxon>Streptophyta</taxon>
        <taxon>Embryophyta</taxon>
        <taxon>Tracheophyta</taxon>
        <taxon>Spermatophyta</taxon>
        <taxon>Magnoliopsida</taxon>
        <taxon>Ranunculales</taxon>
        <taxon>Papaveraceae</taxon>
        <taxon>Papaveroideae</taxon>
        <taxon>Papaver</taxon>
    </lineage>
</organism>
<gene>
    <name evidence="2" type="ORF">MKW94_029671</name>
</gene>
<dbReference type="Gene3D" id="6.10.140.1230">
    <property type="match status" value="1"/>
</dbReference>
<accession>A0AA41VBL1</accession>
<keyword evidence="3" id="KW-1185">Reference proteome</keyword>
<reference evidence="2" key="1">
    <citation type="submission" date="2022-03" db="EMBL/GenBank/DDBJ databases">
        <title>A functionally conserved STORR gene fusion in Papaver species that diverged 16.8 million years ago.</title>
        <authorList>
            <person name="Catania T."/>
        </authorList>
    </citation>
    <scope>NUCLEOTIDE SEQUENCE</scope>
    <source>
        <strain evidence="2">S-191538</strain>
    </source>
</reference>
<proteinExistence type="predicted"/>
<keyword evidence="1" id="KW-0175">Coiled coil</keyword>
<name>A0AA41VBL1_PAPNU</name>
<evidence type="ECO:0000313" key="2">
    <source>
        <dbReference type="EMBL" id="MCL7034248.1"/>
    </source>
</evidence>
<sequence length="128" mass="14931">MAQVLKKSENNTRELKSLLENLKILANECEKEVEPEKLSLKNAIQKENRKQMQIHARNIVRMRQEIRNYFQISHRLDSMVDSIVESIDSSLETGNSKNLVEEVVAKFKYSSATENMPVFMFEDEKVNI</sequence>
<protein>
    <submittedName>
        <fullName evidence="2">Uncharacterized protein</fullName>
    </submittedName>
</protein>
<dbReference type="Proteomes" id="UP001177140">
    <property type="component" value="Unassembled WGS sequence"/>
</dbReference>
<dbReference type="AlphaFoldDB" id="A0AA41VBL1"/>
<dbReference type="EMBL" id="JAJJMA010143529">
    <property type="protein sequence ID" value="MCL7034248.1"/>
    <property type="molecule type" value="Genomic_DNA"/>
</dbReference>